<accession>A0A4R6UXN3</accession>
<evidence type="ECO:0000313" key="3">
    <source>
        <dbReference type="Proteomes" id="UP000295281"/>
    </source>
</evidence>
<comment type="caution">
    <text evidence="2">The sequence shown here is derived from an EMBL/GenBank/DDBJ whole genome shotgun (WGS) entry which is preliminary data.</text>
</comment>
<keyword evidence="3" id="KW-1185">Reference proteome</keyword>
<dbReference type="EMBL" id="SNYN01000007">
    <property type="protein sequence ID" value="TDQ52199.1"/>
    <property type="molecule type" value="Genomic_DNA"/>
</dbReference>
<name>A0A4R6UXN3_9ACTN</name>
<proteinExistence type="predicted"/>
<feature type="domain" description="DUF397" evidence="1">
    <location>
        <begin position="10"/>
        <end position="62"/>
    </location>
</feature>
<protein>
    <submittedName>
        <fullName evidence="2">Uncharacterized protein DUF397</fullName>
    </submittedName>
</protein>
<dbReference type="RefSeq" id="WP_133741552.1">
    <property type="nucleotide sequence ID" value="NZ_SNYN01000007.1"/>
</dbReference>
<sequence>MNAPTPQHTDWRKSSYSGTNANCVECARLPRSTTAVRDSKHPDAGHLAFTAAEWSAFLATARKHAL</sequence>
<evidence type="ECO:0000313" key="2">
    <source>
        <dbReference type="EMBL" id="TDQ52199.1"/>
    </source>
</evidence>
<gene>
    <name evidence="2" type="ORF">EV190_10729</name>
</gene>
<evidence type="ECO:0000259" key="1">
    <source>
        <dbReference type="Pfam" id="PF04149"/>
    </source>
</evidence>
<dbReference type="Proteomes" id="UP000295281">
    <property type="component" value="Unassembled WGS sequence"/>
</dbReference>
<organism evidence="2 3">
    <name type="scientific">Actinorugispora endophytica</name>
    <dbReference type="NCBI Taxonomy" id="1605990"/>
    <lineage>
        <taxon>Bacteria</taxon>
        <taxon>Bacillati</taxon>
        <taxon>Actinomycetota</taxon>
        <taxon>Actinomycetes</taxon>
        <taxon>Streptosporangiales</taxon>
        <taxon>Nocardiopsidaceae</taxon>
        <taxon>Actinorugispora</taxon>
    </lineage>
</organism>
<dbReference type="Pfam" id="PF04149">
    <property type="entry name" value="DUF397"/>
    <property type="match status" value="1"/>
</dbReference>
<dbReference type="InterPro" id="IPR007278">
    <property type="entry name" value="DUF397"/>
</dbReference>
<dbReference type="AlphaFoldDB" id="A0A4R6UXN3"/>
<dbReference type="OrthoDB" id="3431648at2"/>
<reference evidence="2 3" key="1">
    <citation type="submission" date="2019-03" db="EMBL/GenBank/DDBJ databases">
        <title>Genomic Encyclopedia of Type Strains, Phase IV (KMG-IV): sequencing the most valuable type-strain genomes for metagenomic binning, comparative biology and taxonomic classification.</title>
        <authorList>
            <person name="Goeker M."/>
        </authorList>
    </citation>
    <scope>NUCLEOTIDE SEQUENCE [LARGE SCALE GENOMIC DNA]</scope>
    <source>
        <strain evidence="2 3">DSM 46770</strain>
    </source>
</reference>